<dbReference type="Proteomes" id="UP001498398">
    <property type="component" value="Unassembled WGS sequence"/>
</dbReference>
<dbReference type="SUPFAM" id="SSF53474">
    <property type="entry name" value="alpha/beta-Hydrolases"/>
    <property type="match status" value="1"/>
</dbReference>
<feature type="domain" description="Carboxylesterase type B" evidence="3">
    <location>
        <begin position="14"/>
        <end position="462"/>
    </location>
</feature>
<accession>A0ABR1K8B7</accession>
<dbReference type="Pfam" id="PF00135">
    <property type="entry name" value="COesterase"/>
    <property type="match status" value="1"/>
</dbReference>
<evidence type="ECO:0000256" key="1">
    <source>
        <dbReference type="ARBA" id="ARBA00005964"/>
    </source>
</evidence>
<evidence type="ECO:0000313" key="4">
    <source>
        <dbReference type="EMBL" id="KAK7472930.1"/>
    </source>
</evidence>
<dbReference type="InterPro" id="IPR029058">
    <property type="entry name" value="AB_hydrolase_fold"/>
</dbReference>
<evidence type="ECO:0000256" key="2">
    <source>
        <dbReference type="ARBA" id="ARBA00022801"/>
    </source>
</evidence>
<dbReference type="PANTHER" id="PTHR43142:SF1">
    <property type="entry name" value="CARBOXYLIC ESTER HYDROLASE"/>
    <property type="match status" value="1"/>
</dbReference>
<keyword evidence="5" id="KW-1185">Reference proteome</keyword>
<keyword evidence="2" id="KW-0378">Hydrolase</keyword>
<organism evidence="4 5">
    <name type="scientific">Marasmiellus scandens</name>
    <dbReference type="NCBI Taxonomy" id="2682957"/>
    <lineage>
        <taxon>Eukaryota</taxon>
        <taxon>Fungi</taxon>
        <taxon>Dikarya</taxon>
        <taxon>Basidiomycota</taxon>
        <taxon>Agaricomycotina</taxon>
        <taxon>Agaricomycetes</taxon>
        <taxon>Agaricomycetidae</taxon>
        <taxon>Agaricales</taxon>
        <taxon>Marasmiineae</taxon>
        <taxon>Omphalotaceae</taxon>
        <taxon>Marasmiellus</taxon>
    </lineage>
</organism>
<protein>
    <recommendedName>
        <fullName evidence="3">Carboxylesterase type B domain-containing protein</fullName>
    </recommendedName>
</protein>
<dbReference type="PANTHER" id="PTHR43142">
    <property type="entry name" value="CARBOXYLIC ESTER HYDROLASE"/>
    <property type="match status" value="1"/>
</dbReference>
<name>A0ABR1K8B7_9AGAR</name>
<gene>
    <name evidence="4" type="ORF">VKT23_001035</name>
</gene>
<sequence>MEPVPTATELPGLGLLQGWQNPDGTKQFFGIPYAQFSERFRPSAEVASWPEGRCDARKLGRYAPQPQRPFYPFPMPERPHLGESHQGEFDCLNLQITLPAGTKPDDKLPVMIWFHGGGYVFGTANYSVLDGCGLANISSEIGCPTIFVTVNYRLGFFGFLASDDIKEDNATYGGGNGNQAIGDQHNAIKWVVKNIRGLGGNPEDITLFGQSAGAISVDMHLRAPHRHLIKRGILMSGVAPICGRYTEAEYHTLYLKLVRACGIDMNLPGPERLAALRAVPYEKLCTLTFEVMNNLNLPQFGPCADGKVLGEAQVPYLADYVHDCEKEGIIYDHEFTMSPEELVSWIKDTLPEEIASEALAHYSISSTMSERELYHACEAIVTDAVFCGPAYFLAKNHPDSFVAHWDYRSPFDNAWGGYAHHSLDYLFSWQGLNGILKPHEIALGRATAEDYIRFANGKEPYPVRISNEDGTSQRACRVYTAEAKAEVYGWNEYKGRPLEWFERIGPYLDGFDKLSFEITMRRNKLVSLEHAGSGKDTSKVTFL</sequence>
<proteinExistence type="inferred from homology"/>
<comment type="caution">
    <text evidence="4">The sequence shown here is derived from an EMBL/GenBank/DDBJ whole genome shotgun (WGS) entry which is preliminary data.</text>
</comment>
<dbReference type="Gene3D" id="3.40.50.1820">
    <property type="entry name" value="alpha/beta hydrolase"/>
    <property type="match status" value="1"/>
</dbReference>
<dbReference type="InterPro" id="IPR002018">
    <property type="entry name" value="CarbesteraseB"/>
</dbReference>
<evidence type="ECO:0000313" key="5">
    <source>
        <dbReference type="Proteomes" id="UP001498398"/>
    </source>
</evidence>
<comment type="similarity">
    <text evidence="1">Belongs to the type-B carboxylesterase/lipase family.</text>
</comment>
<dbReference type="EMBL" id="JBANRG010000001">
    <property type="protein sequence ID" value="KAK7472930.1"/>
    <property type="molecule type" value="Genomic_DNA"/>
</dbReference>
<evidence type="ECO:0000259" key="3">
    <source>
        <dbReference type="Pfam" id="PF00135"/>
    </source>
</evidence>
<reference evidence="4 5" key="1">
    <citation type="submission" date="2024-01" db="EMBL/GenBank/DDBJ databases">
        <title>A draft genome for the cacao thread blight pathogen Marasmiellus scandens.</title>
        <authorList>
            <person name="Baruah I.K."/>
            <person name="Leung J."/>
            <person name="Bukari Y."/>
            <person name="Amoako-Attah I."/>
            <person name="Meinhardt L.W."/>
            <person name="Bailey B.A."/>
            <person name="Cohen S.P."/>
        </authorList>
    </citation>
    <scope>NUCLEOTIDE SEQUENCE [LARGE SCALE GENOMIC DNA]</scope>
    <source>
        <strain evidence="4 5">GH-19</strain>
    </source>
</reference>